<dbReference type="EMBL" id="CP002874">
    <property type="protein sequence ID" value="AEM21312.1"/>
    <property type="molecule type" value="Genomic_DNA"/>
</dbReference>
<dbReference type="Proteomes" id="UP000008522">
    <property type="component" value="Chromosome"/>
</dbReference>
<dbReference type="InterPro" id="IPR004629">
    <property type="entry name" value="WecG_TagA_CpsF"/>
</dbReference>
<evidence type="ECO:0000256" key="2">
    <source>
        <dbReference type="ARBA" id="ARBA00022679"/>
    </source>
</evidence>
<sequence>MIENKSILGIRIDNFKVSLEEILDYLKYGKNILIISLDVHKLLKIRYNKKLKEIIKNSSLVIAAHPSIAKAYKFIHKEELNYINEFLLFSRVLDYIEQKKMSMFLFGDEEKYFFTISEKIKKIYPGIYMLGNYQNTKDKAELDKAFIGFKKIEPDVFLMHMEFKKSLYWFNNNKQNLDMKFFIPFKKPLDSFAGKIKAPSMEILNKNKHESFYTKKNIFRIFLYIDYLRFWILVLFEKLTTKKDKQTIPSNS</sequence>
<dbReference type="GO" id="GO:0016758">
    <property type="term" value="F:hexosyltransferase activity"/>
    <property type="evidence" value="ECO:0007669"/>
    <property type="project" value="TreeGrafter"/>
</dbReference>
<dbReference type="KEGG" id="bip:Bint_0683"/>
<keyword evidence="2 3" id="KW-0808">Transferase</keyword>
<dbReference type="RefSeq" id="WP_014487153.1">
    <property type="nucleotide sequence ID" value="NC_017243.1"/>
</dbReference>
<dbReference type="PANTHER" id="PTHR34136">
    <property type="match status" value="1"/>
</dbReference>
<keyword evidence="4" id="KW-1185">Reference proteome</keyword>
<evidence type="ECO:0000313" key="3">
    <source>
        <dbReference type="EMBL" id="AEM21312.1"/>
    </source>
</evidence>
<dbReference type="HOGENOM" id="CLU_069768_0_0_12"/>
<protein>
    <submittedName>
        <fullName evidence="3">UDP-N-acetyl-D-mannosamine transferase</fullName>
    </submittedName>
</protein>
<organism evidence="3 4">
    <name type="scientific">Brachyspira intermedia (strain ATCC 51140 / PWS/A)</name>
    <name type="common">Serpulina intermedia</name>
    <dbReference type="NCBI Taxonomy" id="1045858"/>
    <lineage>
        <taxon>Bacteria</taxon>
        <taxon>Pseudomonadati</taxon>
        <taxon>Spirochaetota</taxon>
        <taxon>Spirochaetia</taxon>
        <taxon>Brachyspirales</taxon>
        <taxon>Brachyspiraceae</taxon>
        <taxon>Brachyspira</taxon>
    </lineage>
</organism>
<gene>
    <name evidence="3" type="primary">wecG</name>
    <name evidence="3" type="ordered locus">Bint_0683</name>
</gene>
<dbReference type="GeneID" id="44969238"/>
<accession>G0EKC4</accession>
<dbReference type="PANTHER" id="PTHR34136:SF1">
    <property type="entry name" value="UDP-N-ACETYL-D-MANNOSAMINURONIC ACID TRANSFERASE"/>
    <property type="match status" value="1"/>
</dbReference>
<dbReference type="Pfam" id="PF03808">
    <property type="entry name" value="Glyco_tran_WecG"/>
    <property type="match status" value="1"/>
</dbReference>
<dbReference type="OrthoDB" id="9771846at2"/>
<keyword evidence="1" id="KW-0328">Glycosyltransferase</keyword>
<proteinExistence type="predicted"/>
<name>G0EKC4_BRAIP</name>
<dbReference type="eggNOG" id="COG1922">
    <property type="taxonomic scope" value="Bacteria"/>
</dbReference>
<dbReference type="PATRIC" id="fig|1045858.4.peg.684"/>
<reference evidence="3 4" key="1">
    <citation type="journal article" date="2011" name="BMC Genomics">
        <title>Complete genome sequence of Brachyspira intermedia reveals unique genomic features in Brachyspira species and phage-mediated horizontal gene transfer.</title>
        <authorList>
            <person name="Hafstrom T."/>
            <person name="Jansson D.S."/>
            <person name="Segerman B."/>
        </authorList>
    </citation>
    <scope>NUCLEOTIDE SEQUENCE [LARGE SCALE GENOMIC DNA]</scope>
    <source>
        <strain evidence="4">ATCC 51140 / PWS/A</strain>
    </source>
</reference>
<evidence type="ECO:0000256" key="1">
    <source>
        <dbReference type="ARBA" id="ARBA00022676"/>
    </source>
</evidence>
<dbReference type="AlphaFoldDB" id="G0EKC4"/>
<evidence type="ECO:0000313" key="4">
    <source>
        <dbReference type="Proteomes" id="UP000008522"/>
    </source>
</evidence>